<dbReference type="AlphaFoldDB" id="A0A1G1XYG5"/>
<dbReference type="Proteomes" id="UP000178930">
    <property type="component" value="Unassembled WGS sequence"/>
</dbReference>
<dbReference type="InterPro" id="IPR002036">
    <property type="entry name" value="YbeY"/>
</dbReference>
<sequence>MGKKIPKFFWQFWLNKTVRILKIKKKFEVSVAVVNDESIKKLNRIFRGKNKVTDVLSFAESEGQIKFFGDKNFLGEIIICYPQAVRQAKAFRHDVAQEIANLLIHGFLHLLGYDDQTEKQSKVMEELAEKIIKGKIK</sequence>
<dbReference type="NCBIfam" id="TIGR00043">
    <property type="entry name" value="rRNA maturation RNase YbeY"/>
    <property type="match status" value="1"/>
</dbReference>
<evidence type="ECO:0000256" key="5">
    <source>
        <dbReference type="ARBA" id="ARBA00022801"/>
    </source>
</evidence>
<keyword evidence="5 7" id="KW-0378">Hydrolase</keyword>
<protein>
    <recommendedName>
        <fullName evidence="7">Endoribonuclease YbeY</fullName>
        <ecNumber evidence="7">3.1.-.-</ecNumber>
    </recommendedName>
</protein>
<dbReference type="EC" id="3.1.-.-" evidence="7"/>
<evidence type="ECO:0000313" key="8">
    <source>
        <dbReference type="EMBL" id="OGY45119.1"/>
    </source>
</evidence>
<dbReference type="SUPFAM" id="SSF55486">
    <property type="entry name" value="Metalloproteases ('zincins'), catalytic domain"/>
    <property type="match status" value="1"/>
</dbReference>
<evidence type="ECO:0000256" key="6">
    <source>
        <dbReference type="ARBA" id="ARBA00022833"/>
    </source>
</evidence>
<dbReference type="Pfam" id="PF02130">
    <property type="entry name" value="YbeY"/>
    <property type="match status" value="1"/>
</dbReference>
<comment type="cofactor">
    <cofactor evidence="7">
        <name>Zn(2+)</name>
        <dbReference type="ChEBI" id="CHEBI:29105"/>
    </cofactor>
    <text evidence="7">Binds 1 zinc ion.</text>
</comment>
<keyword evidence="7" id="KW-0698">rRNA processing</keyword>
<evidence type="ECO:0000256" key="7">
    <source>
        <dbReference type="HAMAP-Rule" id="MF_00009"/>
    </source>
</evidence>
<feature type="binding site" evidence="7">
    <location>
        <position position="109"/>
    </location>
    <ligand>
        <name>Zn(2+)</name>
        <dbReference type="ChEBI" id="CHEBI:29105"/>
        <note>catalytic</note>
    </ligand>
</feature>
<keyword evidence="4 7" id="KW-0255">Endonuclease</keyword>
<reference evidence="8 9" key="1">
    <citation type="journal article" date="2016" name="Nat. Commun.">
        <title>Thousands of microbial genomes shed light on interconnected biogeochemical processes in an aquifer system.</title>
        <authorList>
            <person name="Anantharaman K."/>
            <person name="Brown C.T."/>
            <person name="Hug L.A."/>
            <person name="Sharon I."/>
            <person name="Castelle C.J."/>
            <person name="Probst A.J."/>
            <person name="Thomas B.C."/>
            <person name="Singh A."/>
            <person name="Wilkins M.J."/>
            <person name="Karaoz U."/>
            <person name="Brodie E.L."/>
            <person name="Williams K.H."/>
            <person name="Hubbard S.S."/>
            <person name="Banfield J.F."/>
        </authorList>
    </citation>
    <scope>NUCLEOTIDE SEQUENCE [LARGE SCALE GENOMIC DNA]</scope>
</reference>
<proteinExistence type="inferred from homology"/>
<dbReference type="PANTHER" id="PTHR46986">
    <property type="entry name" value="ENDORIBONUCLEASE YBEY, CHLOROPLASTIC"/>
    <property type="match status" value="1"/>
</dbReference>
<dbReference type="HAMAP" id="MF_00009">
    <property type="entry name" value="Endoribonucl_YbeY"/>
    <property type="match status" value="1"/>
</dbReference>
<dbReference type="STRING" id="1797532.A2729_05420"/>
<keyword evidence="6 7" id="KW-0862">Zinc</keyword>
<dbReference type="GO" id="GO:0005737">
    <property type="term" value="C:cytoplasm"/>
    <property type="evidence" value="ECO:0007669"/>
    <property type="project" value="UniProtKB-SubCell"/>
</dbReference>
<keyword evidence="3 7" id="KW-0479">Metal-binding</keyword>
<evidence type="ECO:0000313" key="9">
    <source>
        <dbReference type="Proteomes" id="UP000178930"/>
    </source>
</evidence>
<evidence type="ECO:0000256" key="4">
    <source>
        <dbReference type="ARBA" id="ARBA00022759"/>
    </source>
</evidence>
<feature type="binding site" evidence="7">
    <location>
        <position position="105"/>
    </location>
    <ligand>
        <name>Zn(2+)</name>
        <dbReference type="ChEBI" id="CHEBI:29105"/>
        <note>catalytic</note>
    </ligand>
</feature>
<comment type="function">
    <text evidence="7">Single strand-specific metallo-endoribonuclease involved in late-stage 70S ribosome quality control and in maturation of the 3' terminus of the 16S rRNA.</text>
</comment>
<dbReference type="GO" id="GO:0004222">
    <property type="term" value="F:metalloendopeptidase activity"/>
    <property type="evidence" value="ECO:0007669"/>
    <property type="project" value="InterPro"/>
</dbReference>
<dbReference type="PROSITE" id="PS01306">
    <property type="entry name" value="UPF0054"/>
    <property type="match status" value="1"/>
</dbReference>
<organism evidence="8 9">
    <name type="scientific">Candidatus Buchananbacteria bacterium RIFCSPHIGHO2_01_FULL_39_14</name>
    <dbReference type="NCBI Taxonomy" id="1797532"/>
    <lineage>
        <taxon>Bacteria</taxon>
        <taxon>Candidatus Buchananiibacteriota</taxon>
    </lineage>
</organism>
<dbReference type="InterPro" id="IPR023091">
    <property type="entry name" value="MetalPrtase_cat_dom_sf_prd"/>
</dbReference>
<accession>A0A1G1XYG5</accession>
<dbReference type="Gene3D" id="3.40.390.30">
    <property type="entry name" value="Metalloproteases ('zincins'), catalytic domain"/>
    <property type="match status" value="1"/>
</dbReference>
<dbReference type="GO" id="GO:0006364">
    <property type="term" value="P:rRNA processing"/>
    <property type="evidence" value="ECO:0007669"/>
    <property type="project" value="UniProtKB-UniRule"/>
</dbReference>
<evidence type="ECO:0000256" key="1">
    <source>
        <dbReference type="ARBA" id="ARBA00010875"/>
    </source>
</evidence>
<comment type="similarity">
    <text evidence="1 7">Belongs to the endoribonuclease YbeY family.</text>
</comment>
<dbReference type="GO" id="GO:0008270">
    <property type="term" value="F:zinc ion binding"/>
    <property type="evidence" value="ECO:0007669"/>
    <property type="project" value="UniProtKB-UniRule"/>
</dbReference>
<comment type="caution">
    <text evidence="8">The sequence shown here is derived from an EMBL/GenBank/DDBJ whole genome shotgun (WGS) entry which is preliminary data.</text>
</comment>
<gene>
    <name evidence="7" type="primary">ybeY</name>
    <name evidence="8" type="ORF">A2729_05420</name>
</gene>
<dbReference type="InterPro" id="IPR020549">
    <property type="entry name" value="YbeY_CS"/>
</dbReference>
<name>A0A1G1XYG5_9BACT</name>
<evidence type="ECO:0000256" key="3">
    <source>
        <dbReference type="ARBA" id="ARBA00022723"/>
    </source>
</evidence>
<evidence type="ECO:0000256" key="2">
    <source>
        <dbReference type="ARBA" id="ARBA00022722"/>
    </source>
</evidence>
<feature type="binding site" evidence="7">
    <location>
        <position position="115"/>
    </location>
    <ligand>
        <name>Zn(2+)</name>
        <dbReference type="ChEBI" id="CHEBI:29105"/>
        <note>catalytic</note>
    </ligand>
</feature>
<keyword evidence="2 7" id="KW-0540">Nuclease</keyword>
<keyword evidence="7" id="KW-0963">Cytoplasm</keyword>
<comment type="subcellular location">
    <subcellularLocation>
        <location evidence="7">Cytoplasm</location>
    </subcellularLocation>
</comment>
<dbReference type="PANTHER" id="PTHR46986:SF1">
    <property type="entry name" value="ENDORIBONUCLEASE YBEY, CHLOROPLASTIC"/>
    <property type="match status" value="1"/>
</dbReference>
<dbReference type="EMBL" id="MHIB01000005">
    <property type="protein sequence ID" value="OGY45119.1"/>
    <property type="molecule type" value="Genomic_DNA"/>
</dbReference>
<dbReference type="GO" id="GO:0004521">
    <property type="term" value="F:RNA endonuclease activity"/>
    <property type="evidence" value="ECO:0007669"/>
    <property type="project" value="UniProtKB-UniRule"/>
</dbReference>
<keyword evidence="7" id="KW-0690">Ribosome biogenesis</keyword>